<evidence type="ECO:0000256" key="8">
    <source>
        <dbReference type="ARBA" id="ARBA00012016"/>
    </source>
</evidence>
<dbReference type="InterPro" id="IPR027417">
    <property type="entry name" value="P-loop_NTPase"/>
</dbReference>
<evidence type="ECO:0000256" key="7">
    <source>
        <dbReference type="ARBA" id="ARBA00007490"/>
    </source>
</evidence>
<evidence type="ECO:0000313" key="20">
    <source>
        <dbReference type="EMBL" id="SOC51746.1"/>
    </source>
</evidence>
<comment type="pathway">
    <text evidence="5">Cofactor biosynthesis; adenosylcobalamin biosynthesis; adenosylcobalamin from cob(II)yrinate a,c-diamide: step 6/7.</text>
</comment>
<evidence type="ECO:0000256" key="9">
    <source>
        <dbReference type="ARBA" id="ARBA00012523"/>
    </source>
</evidence>
<evidence type="ECO:0000256" key="6">
    <source>
        <dbReference type="ARBA" id="ARBA00005159"/>
    </source>
</evidence>
<dbReference type="EC" id="2.7.7.62" evidence="9"/>
<comment type="pathway">
    <text evidence="6">Cofactor biosynthesis; adenosylcobalamin biosynthesis; adenosylcobalamin from cob(II)yrinate a,c-diamide: step 5/7.</text>
</comment>
<feature type="binding site" evidence="19">
    <location>
        <position position="81"/>
    </location>
    <ligand>
        <name>GTP</name>
        <dbReference type="ChEBI" id="CHEBI:37565"/>
    </ligand>
</feature>
<comment type="catalytic activity">
    <reaction evidence="3">
        <text>adenosylcob(III)inamide + GTP = adenosylcob(III)inamide phosphate + GDP + H(+)</text>
        <dbReference type="Rhea" id="RHEA:15765"/>
        <dbReference type="ChEBI" id="CHEBI:2480"/>
        <dbReference type="ChEBI" id="CHEBI:15378"/>
        <dbReference type="ChEBI" id="CHEBI:37565"/>
        <dbReference type="ChEBI" id="CHEBI:58189"/>
        <dbReference type="ChEBI" id="CHEBI:58502"/>
        <dbReference type="EC" id="2.7.1.156"/>
    </reaction>
</comment>
<dbReference type="PANTHER" id="PTHR34848">
    <property type="match status" value="1"/>
</dbReference>
<evidence type="ECO:0000256" key="11">
    <source>
        <dbReference type="ARBA" id="ARBA00022679"/>
    </source>
</evidence>
<dbReference type="GO" id="GO:0005524">
    <property type="term" value="F:ATP binding"/>
    <property type="evidence" value="ECO:0007669"/>
    <property type="project" value="UniProtKB-KW"/>
</dbReference>
<dbReference type="GO" id="GO:0009236">
    <property type="term" value="P:cobalamin biosynthetic process"/>
    <property type="evidence" value="ECO:0007669"/>
    <property type="project" value="UniProtKB-UniPathway"/>
</dbReference>
<comment type="function">
    <text evidence="4">Catalyzes ATP-dependent phosphorylation of adenosylcobinamide and addition of GMP to adenosylcobinamide phosphate.</text>
</comment>
<evidence type="ECO:0000256" key="13">
    <source>
        <dbReference type="ARBA" id="ARBA00022777"/>
    </source>
</evidence>
<accession>A0A285VF58</accession>
<keyword evidence="20" id="KW-0548">Nucleotidyltransferase</keyword>
<dbReference type="UniPathway" id="UPA00148">
    <property type="reaction ID" value="UER00236"/>
</dbReference>
<keyword evidence="10" id="KW-0169">Cobalamin biosynthesis</keyword>
<evidence type="ECO:0000256" key="10">
    <source>
        <dbReference type="ARBA" id="ARBA00022573"/>
    </source>
</evidence>
<comment type="similarity">
    <text evidence="7">Belongs to the CobU/CobP family.</text>
</comment>
<keyword evidence="15 19" id="KW-0342">GTP-binding</keyword>
<feature type="binding site" evidence="19">
    <location>
        <position position="63"/>
    </location>
    <ligand>
        <name>GTP</name>
        <dbReference type="ChEBI" id="CHEBI:37565"/>
    </ligand>
</feature>
<evidence type="ECO:0000256" key="18">
    <source>
        <dbReference type="PIRSR" id="PIRSR006135-1"/>
    </source>
</evidence>
<keyword evidence="21" id="KW-1185">Reference proteome</keyword>
<keyword evidence="11 20" id="KW-0808">Transferase</keyword>
<reference evidence="21" key="1">
    <citation type="submission" date="2017-08" db="EMBL/GenBank/DDBJ databases">
        <authorList>
            <person name="Varghese N."/>
            <person name="Submissions S."/>
        </authorList>
    </citation>
    <scope>NUCLEOTIDE SEQUENCE [LARGE SCALE GENOMIC DNA]</scope>
    <source>
        <strain evidence="21">USBA17B2</strain>
    </source>
</reference>
<dbReference type="PANTHER" id="PTHR34848:SF1">
    <property type="entry name" value="BIFUNCTIONAL ADENOSYLCOBALAMIN BIOSYNTHESIS PROTEIN COBU"/>
    <property type="match status" value="1"/>
</dbReference>
<dbReference type="Pfam" id="PF02283">
    <property type="entry name" value="CobU"/>
    <property type="match status" value="1"/>
</dbReference>
<proteinExistence type="inferred from homology"/>
<dbReference type="SUPFAM" id="SSF52540">
    <property type="entry name" value="P-loop containing nucleoside triphosphate hydrolases"/>
    <property type="match status" value="1"/>
</dbReference>
<protein>
    <recommendedName>
        <fullName evidence="16">Adenosylcobinamide kinase</fullName>
        <ecNumber evidence="8">2.7.1.156</ecNumber>
        <ecNumber evidence="9">2.7.7.62</ecNumber>
    </recommendedName>
    <alternativeName>
        <fullName evidence="17">Adenosylcobinamide-phosphate guanylyltransferase</fullName>
    </alternativeName>
</protein>
<comment type="catalytic activity">
    <reaction evidence="1">
        <text>adenosylcob(III)inamide + ATP = adenosylcob(III)inamide phosphate + ADP + H(+)</text>
        <dbReference type="Rhea" id="RHEA:15769"/>
        <dbReference type="ChEBI" id="CHEBI:2480"/>
        <dbReference type="ChEBI" id="CHEBI:15378"/>
        <dbReference type="ChEBI" id="CHEBI:30616"/>
        <dbReference type="ChEBI" id="CHEBI:58502"/>
        <dbReference type="ChEBI" id="CHEBI:456216"/>
        <dbReference type="EC" id="2.7.1.156"/>
    </reaction>
</comment>
<dbReference type="GO" id="GO:0008820">
    <property type="term" value="F:cobinamide phosphate guanylyltransferase activity"/>
    <property type="evidence" value="ECO:0007669"/>
    <property type="project" value="UniProtKB-EC"/>
</dbReference>
<dbReference type="InterPro" id="IPR003203">
    <property type="entry name" value="CobU/CobP"/>
</dbReference>
<keyword evidence="12 19" id="KW-0547">Nucleotide-binding</keyword>
<dbReference type="RefSeq" id="WP_097186497.1">
    <property type="nucleotide sequence ID" value="NZ_OBQK01000001.1"/>
</dbReference>
<dbReference type="GO" id="GO:0005525">
    <property type="term" value="F:GTP binding"/>
    <property type="evidence" value="ECO:0007669"/>
    <property type="project" value="UniProtKB-KW"/>
</dbReference>
<dbReference type="PIRSF" id="PIRSF006135">
    <property type="entry name" value="CobU"/>
    <property type="match status" value="1"/>
</dbReference>
<evidence type="ECO:0000313" key="21">
    <source>
        <dbReference type="Proteomes" id="UP000219688"/>
    </source>
</evidence>
<dbReference type="EC" id="2.7.1.156" evidence="8"/>
<organism evidence="20 21">
    <name type="scientific">Ornithinimicrobium cerasi</name>
    <dbReference type="NCBI Taxonomy" id="2248773"/>
    <lineage>
        <taxon>Bacteria</taxon>
        <taxon>Bacillati</taxon>
        <taxon>Actinomycetota</taxon>
        <taxon>Actinomycetes</taxon>
        <taxon>Micrococcales</taxon>
        <taxon>Ornithinimicrobiaceae</taxon>
        <taxon>Ornithinimicrobium</taxon>
    </lineage>
</organism>
<feature type="active site" description="GMP-histidine intermediate" evidence="18">
    <location>
        <position position="51"/>
    </location>
</feature>
<evidence type="ECO:0000256" key="4">
    <source>
        <dbReference type="ARBA" id="ARBA00003889"/>
    </source>
</evidence>
<evidence type="ECO:0000256" key="16">
    <source>
        <dbReference type="ARBA" id="ARBA00029570"/>
    </source>
</evidence>
<evidence type="ECO:0000256" key="1">
    <source>
        <dbReference type="ARBA" id="ARBA00000312"/>
    </source>
</evidence>
<dbReference type="EMBL" id="OBQK01000001">
    <property type="protein sequence ID" value="SOC51746.1"/>
    <property type="molecule type" value="Genomic_DNA"/>
</dbReference>
<evidence type="ECO:0000256" key="5">
    <source>
        <dbReference type="ARBA" id="ARBA00004692"/>
    </source>
</evidence>
<sequence>MTTTLVLGGPRSGKSRHAEALFDGQHDVTFVATRPVPDSDDPDLVARIARHQERRPRQWRTVETLDLTRALLGSRQPVLIDELADWLHGVLDEQDLWSEPHRAQQVVQDRLDELTVVLQSMPFDIVVVTSDPSWVRMPDDPAERLFVDLLSHVNQRVSAVSPSVHAIVAGRVLDLSSAPVLRA</sequence>
<dbReference type="AlphaFoldDB" id="A0A285VF58"/>
<evidence type="ECO:0000256" key="19">
    <source>
        <dbReference type="PIRSR" id="PIRSR006135-2"/>
    </source>
</evidence>
<feature type="binding site" evidence="19">
    <location>
        <begin position="8"/>
        <end position="15"/>
    </location>
    <ligand>
        <name>GTP</name>
        <dbReference type="ChEBI" id="CHEBI:37565"/>
    </ligand>
</feature>
<evidence type="ECO:0000256" key="17">
    <source>
        <dbReference type="ARBA" id="ARBA00030571"/>
    </source>
</evidence>
<evidence type="ECO:0000256" key="12">
    <source>
        <dbReference type="ARBA" id="ARBA00022741"/>
    </source>
</evidence>
<dbReference type="Proteomes" id="UP000219688">
    <property type="component" value="Unassembled WGS sequence"/>
</dbReference>
<dbReference type="GO" id="GO:0043752">
    <property type="term" value="F:adenosylcobinamide kinase activity"/>
    <property type="evidence" value="ECO:0007669"/>
    <property type="project" value="UniProtKB-EC"/>
</dbReference>
<comment type="catalytic activity">
    <reaction evidence="2">
        <text>adenosylcob(III)inamide phosphate + GTP + H(+) = adenosylcob(III)inamide-GDP + diphosphate</text>
        <dbReference type="Rhea" id="RHEA:22712"/>
        <dbReference type="ChEBI" id="CHEBI:15378"/>
        <dbReference type="ChEBI" id="CHEBI:33019"/>
        <dbReference type="ChEBI" id="CHEBI:37565"/>
        <dbReference type="ChEBI" id="CHEBI:58502"/>
        <dbReference type="ChEBI" id="CHEBI:60487"/>
        <dbReference type="EC" id="2.7.7.62"/>
    </reaction>
</comment>
<gene>
    <name evidence="20" type="ORF">SAMN05421879_101296</name>
</gene>
<keyword evidence="14" id="KW-0067">ATP-binding</keyword>
<dbReference type="Gene3D" id="3.40.50.300">
    <property type="entry name" value="P-loop containing nucleotide triphosphate hydrolases"/>
    <property type="match status" value="1"/>
</dbReference>
<evidence type="ECO:0000256" key="14">
    <source>
        <dbReference type="ARBA" id="ARBA00022840"/>
    </source>
</evidence>
<evidence type="ECO:0000256" key="2">
    <source>
        <dbReference type="ARBA" id="ARBA00000711"/>
    </source>
</evidence>
<evidence type="ECO:0000256" key="3">
    <source>
        <dbReference type="ARBA" id="ARBA00001522"/>
    </source>
</evidence>
<evidence type="ECO:0000256" key="15">
    <source>
        <dbReference type="ARBA" id="ARBA00023134"/>
    </source>
</evidence>
<keyword evidence="13 20" id="KW-0418">Kinase</keyword>
<name>A0A285VF58_9MICO</name>